<dbReference type="SUPFAM" id="SSF50129">
    <property type="entry name" value="GroES-like"/>
    <property type="match status" value="1"/>
</dbReference>
<dbReference type="Gene3D" id="3.40.50.720">
    <property type="entry name" value="NAD(P)-binding Rossmann-like Domain"/>
    <property type="match status" value="1"/>
</dbReference>
<keyword evidence="6" id="KW-0560">Oxidoreductase</keyword>
<dbReference type="PANTHER" id="PTHR42940:SF3">
    <property type="entry name" value="ALCOHOL DEHYDROGENASE 1-RELATED"/>
    <property type="match status" value="1"/>
</dbReference>
<feature type="domain" description="Enoyl reductase (ER)" evidence="9">
    <location>
        <begin position="19"/>
        <end position="354"/>
    </location>
</feature>
<dbReference type="Proteomes" id="UP000008064">
    <property type="component" value="Unassembled WGS sequence"/>
</dbReference>
<dbReference type="GO" id="GO:0004022">
    <property type="term" value="F:alcohol dehydrogenase (NAD+) activity"/>
    <property type="evidence" value="ECO:0007669"/>
    <property type="project" value="UniProtKB-EC"/>
</dbReference>
<dbReference type="Pfam" id="PF08240">
    <property type="entry name" value="ADH_N"/>
    <property type="match status" value="1"/>
</dbReference>
<dbReference type="FunFam" id="3.40.50.720:FF:000039">
    <property type="entry name" value="Alcohol dehydrogenase AdhP"/>
    <property type="match status" value="1"/>
</dbReference>
<dbReference type="SMART" id="SM00829">
    <property type="entry name" value="PKS_ER"/>
    <property type="match status" value="1"/>
</dbReference>
<sequence length="356" mass="37712">MSPTDIPLTQRAAVIHKFGSTIDITSSHPVVQPSALTPGQCLVKIEYAGVCHSDLNALYGDWATKPTLPRVGGHEGVGHIVAIGEHTVEAAVKVGDRVGLKWLAKTCLKCEFCRLTNESSCPTRTVHGFTFDGTFCEYAVAWVDYVTSIPKSIDSATATAILCAGLTVFKGLKQANLLVGQWIAIPGAGGGLGHLAVQYAVLMGLRVLAIDTGEAKRELCTSLGAEKWIDFKESQNLIADVIKATDGQGPHIALIASSAATPYNQACMYLRPTGTLVALGLPAGAVLSVPILVLVGKELKIVGSAIGNRQDAVESMDIAARGKVKCHYGVKTLEELNSIFADMEEGKITGRIMLKF</sequence>
<dbReference type="AlphaFoldDB" id="F8P5Z5"/>
<organism>
    <name type="scientific">Serpula lacrymans var. lacrymans (strain S7.9)</name>
    <name type="common">Dry rot fungus</name>
    <dbReference type="NCBI Taxonomy" id="578457"/>
    <lineage>
        <taxon>Eukaryota</taxon>
        <taxon>Fungi</taxon>
        <taxon>Dikarya</taxon>
        <taxon>Basidiomycota</taxon>
        <taxon>Agaricomycotina</taxon>
        <taxon>Agaricomycetes</taxon>
        <taxon>Agaricomycetidae</taxon>
        <taxon>Boletales</taxon>
        <taxon>Coniophorineae</taxon>
        <taxon>Serpulaceae</taxon>
        <taxon>Serpula</taxon>
    </lineage>
</organism>
<evidence type="ECO:0000256" key="5">
    <source>
        <dbReference type="ARBA" id="ARBA00022833"/>
    </source>
</evidence>
<dbReference type="InterPro" id="IPR013154">
    <property type="entry name" value="ADH-like_N"/>
</dbReference>
<dbReference type="Pfam" id="PF00107">
    <property type="entry name" value="ADH_zinc_N"/>
    <property type="match status" value="1"/>
</dbReference>
<gene>
    <name evidence="10" type="ORF">SERLADRAFT_475179</name>
</gene>
<dbReference type="EC" id="1.1.1.1" evidence="3"/>
<keyword evidence="5" id="KW-0862">Zinc</keyword>
<evidence type="ECO:0000256" key="4">
    <source>
        <dbReference type="ARBA" id="ARBA00022723"/>
    </source>
</evidence>
<feature type="transmembrane region" description="Helical" evidence="8">
    <location>
        <begin position="276"/>
        <end position="295"/>
    </location>
</feature>
<evidence type="ECO:0000256" key="7">
    <source>
        <dbReference type="ARBA" id="ARBA00023027"/>
    </source>
</evidence>
<evidence type="ECO:0000256" key="1">
    <source>
        <dbReference type="ARBA" id="ARBA00001947"/>
    </source>
</evidence>
<evidence type="ECO:0000256" key="2">
    <source>
        <dbReference type="ARBA" id="ARBA00008072"/>
    </source>
</evidence>
<evidence type="ECO:0000259" key="9">
    <source>
        <dbReference type="SMART" id="SM00829"/>
    </source>
</evidence>
<comment type="similarity">
    <text evidence="2">Belongs to the zinc-containing alcohol dehydrogenase family.</text>
</comment>
<keyword evidence="7" id="KW-0520">NAD</keyword>
<dbReference type="RefSeq" id="XP_007321818.1">
    <property type="nucleotide sequence ID" value="XM_007321756.1"/>
</dbReference>
<dbReference type="OrthoDB" id="1879366at2759"/>
<dbReference type="SUPFAM" id="SSF51735">
    <property type="entry name" value="NAD(P)-binding Rossmann-fold domains"/>
    <property type="match status" value="1"/>
</dbReference>
<evidence type="ECO:0000313" key="10">
    <source>
        <dbReference type="EMBL" id="EGO22032.1"/>
    </source>
</evidence>
<dbReference type="InterPro" id="IPR020843">
    <property type="entry name" value="ER"/>
</dbReference>
<keyword evidence="8" id="KW-0472">Membrane</keyword>
<proteinExistence type="inferred from homology"/>
<evidence type="ECO:0000256" key="6">
    <source>
        <dbReference type="ARBA" id="ARBA00023002"/>
    </source>
</evidence>
<dbReference type="GO" id="GO:0005737">
    <property type="term" value="C:cytoplasm"/>
    <property type="evidence" value="ECO:0007669"/>
    <property type="project" value="TreeGrafter"/>
</dbReference>
<dbReference type="HOGENOM" id="CLU_026673_20_1_1"/>
<dbReference type="InterPro" id="IPR013149">
    <property type="entry name" value="ADH-like_C"/>
</dbReference>
<keyword evidence="8" id="KW-0812">Transmembrane</keyword>
<dbReference type="InterPro" id="IPR036291">
    <property type="entry name" value="NAD(P)-bd_dom_sf"/>
</dbReference>
<accession>F8P5Z5</accession>
<dbReference type="GO" id="GO:0046872">
    <property type="term" value="F:metal ion binding"/>
    <property type="evidence" value="ECO:0007669"/>
    <property type="project" value="UniProtKB-KW"/>
</dbReference>
<dbReference type="KEGG" id="sla:SERLADRAFT_475179"/>
<keyword evidence="8" id="KW-1133">Transmembrane helix</keyword>
<evidence type="ECO:0000256" key="3">
    <source>
        <dbReference type="ARBA" id="ARBA00013190"/>
    </source>
</evidence>
<keyword evidence="4" id="KW-0479">Metal-binding</keyword>
<dbReference type="CDD" id="cd08297">
    <property type="entry name" value="CAD3"/>
    <property type="match status" value="1"/>
</dbReference>
<dbReference type="InterPro" id="IPR011032">
    <property type="entry name" value="GroES-like_sf"/>
</dbReference>
<reference evidence="10" key="1">
    <citation type="submission" date="2011-04" db="EMBL/GenBank/DDBJ databases">
        <title>Evolution of plant cell wall degrading machinery underlies the functional diversity of forest fungi.</title>
        <authorList>
            <consortium name="US DOE Joint Genome Institute (JGI-PGF)"/>
            <person name="Eastwood D.C."/>
            <person name="Floudas D."/>
            <person name="Binder M."/>
            <person name="Majcherczyk A."/>
            <person name="Schneider P."/>
            <person name="Aerts A."/>
            <person name="Asiegbu F.O."/>
            <person name="Baker S.E."/>
            <person name="Barry K."/>
            <person name="Bendiksby M."/>
            <person name="Blumentritt M."/>
            <person name="Coutinho P.M."/>
            <person name="Cullen D."/>
            <person name="Cullen D."/>
            <person name="Gathman A."/>
            <person name="Goodell B."/>
            <person name="Henrissat B."/>
            <person name="Ihrmark K."/>
            <person name="Kauserud H."/>
            <person name="Kohler A."/>
            <person name="LaButti K."/>
            <person name="Lapidus A."/>
            <person name="Lavin J.L."/>
            <person name="Lee Y.-H."/>
            <person name="Lindquist E."/>
            <person name="Lilly W."/>
            <person name="Lucas S."/>
            <person name="Morin E."/>
            <person name="Murat C."/>
            <person name="Oguiza J.A."/>
            <person name="Park J."/>
            <person name="Pisabarro A.G."/>
            <person name="Riley R."/>
            <person name="Rosling A."/>
            <person name="Salamov A."/>
            <person name="Schmidt O."/>
            <person name="Schmutz J."/>
            <person name="Skrede I."/>
            <person name="Stenlid J."/>
            <person name="Wiebenga A."/>
            <person name="Xie X."/>
            <person name="Kues U."/>
            <person name="Hibbett D.S."/>
            <person name="Hoffmeister D."/>
            <person name="Hogberg N."/>
            <person name="Martin F."/>
            <person name="Grigoriev I.V."/>
            <person name="Watkinson S.C."/>
        </authorList>
    </citation>
    <scope>NUCLEOTIDE SEQUENCE</scope>
    <source>
        <strain evidence="10">S7.9</strain>
    </source>
</reference>
<comment type="cofactor">
    <cofactor evidence="1">
        <name>Zn(2+)</name>
        <dbReference type="ChEBI" id="CHEBI:29105"/>
    </cofactor>
</comment>
<dbReference type="PANTHER" id="PTHR42940">
    <property type="entry name" value="ALCOHOL DEHYDROGENASE 1-RELATED"/>
    <property type="match status" value="1"/>
</dbReference>
<dbReference type="Gene3D" id="3.90.180.10">
    <property type="entry name" value="Medium-chain alcohol dehydrogenases, catalytic domain"/>
    <property type="match status" value="1"/>
</dbReference>
<name>F8P5Z5_SERL9</name>
<evidence type="ECO:0000256" key="8">
    <source>
        <dbReference type="SAM" id="Phobius"/>
    </source>
</evidence>
<dbReference type="GeneID" id="18820602"/>
<protein>
    <recommendedName>
        <fullName evidence="3">alcohol dehydrogenase</fullName>
        <ecNumber evidence="3">1.1.1.1</ecNumber>
    </recommendedName>
</protein>
<dbReference type="EMBL" id="GL945438">
    <property type="protein sequence ID" value="EGO22032.1"/>
    <property type="molecule type" value="Genomic_DNA"/>
</dbReference>